<evidence type="ECO:0000313" key="2">
    <source>
        <dbReference type="Proteomes" id="UP000773614"/>
    </source>
</evidence>
<comment type="caution">
    <text evidence="1">The sequence shown here is derived from an EMBL/GenBank/DDBJ whole genome shotgun (WGS) entry which is preliminary data.</text>
</comment>
<dbReference type="EMBL" id="SPKJ01000029">
    <property type="protein sequence ID" value="MYZ48121.1"/>
    <property type="molecule type" value="Genomic_DNA"/>
</dbReference>
<name>A0A964T436_9HYPH</name>
<dbReference type="InterPro" id="IPR010848">
    <property type="entry name" value="DUF1465"/>
</dbReference>
<sequence length="169" mass="18782">MRRRTDPKEPISFGRAYTHSETFRQLFQDGMKLVEATATYLDGEGRAAARRLGRPASVLYAAESMRLTTRLMQLASWLLLHRSVVEGEMSPAQAKEEKQKIRIEPFGSEMSGPVWEELPSEFCDLVARSLSLHKRVESIDAALLPGGADRTRNPVQDQLRVLASALGGG</sequence>
<evidence type="ECO:0000313" key="1">
    <source>
        <dbReference type="EMBL" id="MYZ48121.1"/>
    </source>
</evidence>
<dbReference type="Gene3D" id="1.10.8.930">
    <property type="entry name" value="Protein of unknown function DUF1465"/>
    <property type="match status" value="1"/>
</dbReference>
<reference evidence="1" key="1">
    <citation type="submission" date="2019-03" db="EMBL/GenBank/DDBJ databases">
        <title>Afifella sp. nov., isolated from activated sludge.</title>
        <authorList>
            <person name="Li Q."/>
            <person name="Liu Y."/>
        </authorList>
    </citation>
    <scope>NUCLEOTIDE SEQUENCE</scope>
    <source>
        <strain evidence="1">L72</strain>
    </source>
</reference>
<protein>
    <submittedName>
        <fullName evidence="1">DUF1465 family protein</fullName>
    </submittedName>
</protein>
<dbReference type="InterPro" id="IPR038301">
    <property type="entry name" value="AraC-like_sf"/>
</dbReference>
<dbReference type="Proteomes" id="UP000773614">
    <property type="component" value="Unassembled WGS sequence"/>
</dbReference>
<gene>
    <name evidence="1" type="ORF">E4O86_10405</name>
</gene>
<dbReference type="AlphaFoldDB" id="A0A964T436"/>
<dbReference type="OrthoDB" id="9799531at2"/>
<keyword evidence="2" id="KW-1185">Reference proteome</keyword>
<organism evidence="1 2">
    <name type="scientific">Propylenella binzhouense</name>
    <dbReference type="NCBI Taxonomy" id="2555902"/>
    <lineage>
        <taxon>Bacteria</taxon>
        <taxon>Pseudomonadati</taxon>
        <taxon>Pseudomonadota</taxon>
        <taxon>Alphaproteobacteria</taxon>
        <taxon>Hyphomicrobiales</taxon>
        <taxon>Propylenellaceae</taxon>
        <taxon>Propylenella</taxon>
    </lineage>
</organism>
<dbReference type="Pfam" id="PF07323">
    <property type="entry name" value="DUF1465"/>
    <property type="match status" value="1"/>
</dbReference>
<dbReference type="RefSeq" id="WP_161140470.1">
    <property type="nucleotide sequence ID" value="NZ_SPKJ01000029.1"/>
</dbReference>
<accession>A0A964T436</accession>
<proteinExistence type="predicted"/>